<proteinExistence type="predicted"/>
<reference evidence="2 3" key="1">
    <citation type="submission" date="2019-07" db="EMBL/GenBank/DDBJ databases">
        <title>Genomic Encyclopedia of Type Strains, Phase III (KMG-III): the genomes of soil and plant-associated and newly described type strains.</title>
        <authorList>
            <person name="Whitman W."/>
        </authorList>
    </citation>
    <scope>NUCLEOTIDE SEQUENCE [LARGE SCALE GENOMIC DNA]</scope>
    <source>
        <strain evidence="2 3">BL24</strain>
    </source>
</reference>
<feature type="transmembrane region" description="Helical" evidence="1">
    <location>
        <begin position="70"/>
        <end position="89"/>
    </location>
</feature>
<feature type="transmembrane region" description="Helical" evidence="1">
    <location>
        <begin position="101"/>
        <end position="121"/>
    </location>
</feature>
<evidence type="ECO:0000313" key="3">
    <source>
        <dbReference type="Proteomes" id="UP000323257"/>
    </source>
</evidence>
<protein>
    <submittedName>
        <fullName evidence="2">Membrane protein YqhR</fullName>
    </submittedName>
</protein>
<keyword evidence="1" id="KW-1133">Transmembrane helix</keyword>
<name>A0A5S5CI30_9BACL</name>
<dbReference type="EMBL" id="VNHS01000002">
    <property type="protein sequence ID" value="TYP77886.1"/>
    <property type="molecule type" value="Genomic_DNA"/>
</dbReference>
<feature type="transmembrane region" description="Helical" evidence="1">
    <location>
        <begin position="21"/>
        <end position="39"/>
    </location>
</feature>
<sequence length="174" mass="19630">MRITHRQALRRRRHRTNPIMFGLNLGFFAGLIWGALRWLLYNMNFTNALPGFMLDSFFLASFLRSGWGQLIGIASFIGFSIVATFLYMFLLGRFRGPWAGIAYGVIWWGALFIALGPLIGIVEPIRQIGYNTLASELAVFTLWGVFIGYTHAFEYHDEASREPLMSGAGRAGAR</sequence>
<feature type="transmembrane region" description="Helical" evidence="1">
    <location>
        <begin position="133"/>
        <end position="152"/>
    </location>
</feature>
<organism evidence="2 3">
    <name type="scientific">Paenibacillus methanolicus</name>
    <dbReference type="NCBI Taxonomy" id="582686"/>
    <lineage>
        <taxon>Bacteria</taxon>
        <taxon>Bacillati</taxon>
        <taxon>Bacillota</taxon>
        <taxon>Bacilli</taxon>
        <taxon>Bacillales</taxon>
        <taxon>Paenibacillaceae</taxon>
        <taxon>Paenibacillus</taxon>
    </lineage>
</organism>
<evidence type="ECO:0000256" key="1">
    <source>
        <dbReference type="SAM" id="Phobius"/>
    </source>
</evidence>
<dbReference type="AlphaFoldDB" id="A0A5S5CI30"/>
<evidence type="ECO:0000313" key="2">
    <source>
        <dbReference type="EMBL" id="TYP77886.1"/>
    </source>
</evidence>
<gene>
    <name evidence="2" type="ORF">BCM02_102452</name>
</gene>
<dbReference type="RefSeq" id="WP_246183249.1">
    <property type="nucleotide sequence ID" value="NZ_VNHS01000002.1"/>
</dbReference>
<dbReference type="Proteomes" id="UP000323257">
    <property type="component" value="Unassembled WGS sequence"/>
</dbReference>
<comment type="caution">
    <text evidence="2">The sequence shown here is derived from an EMBL/GenBank/DDBJ whole genome shotgun (WGS) entry which is preliminary data.</text>
</comment>
<keyword evidence="3" id="KW-1185">Reference proteome</keyword>
<dbReference type="Pfam" id="PF11085">
    <property type="entry name" value="YqhR"/>
    <property type="match status" value="1"/>
</dbReference>
<dbReference type="InterPro" id="IPR024563">
    <property type="entry name" value="YqhR"/>
</dbReference>
<keyword evidence="1" id="KW-0472">Membrane</keyword>
<keyword evidence="1" id="KW-0812">Transmembrane</keyword>
<accession>A0A5S5CI30</accession>